<protein>
    <submittedName>
        <fullName evidence="1">Uncharacterized protein</fullName>
    </submittedName>
</protein>
<evidence type="ECO:0000313" key="1">
    <source>
        <dbReference type="EMBL" id="JAH01184.1"/>
    </source>
</evidence>
<name>A0A0E9P9I5_ANGAN</name>
<proteinExistence type="predicted"/>
<reference evidence="1" key="2">
    <citation type="journal article" date="2015" name="Fish Shellfish Immunol.">
        <title>Early steps in the European eel (Anguilla anguilla)-Vibrio vulnificus interaction in the gills: Role of the RtxA13 toxin.</title>
        <authorList>
            <person name="Callol A."/>
            <person name="Pajuelo D."/>
            <person name="Ebbesson L."/>
            <person name="Teles M."/>
            <person name="MacKenzie S."/>
            <person name="Amaro C."/>
        </authorList>
    </citation>
    <scope>NUCLEOTIDE SEQUENCE</scope>
</reference>
<sequence>MVSKCISLSLGCSARILFPSLAVYVRCSVFHILSFVLDVYKIFIMSSTTFEHLR</sequence>
<dbReference type="AlphaFoldDB" id="A0A0E9P9I5"/>
<organism evidence="1">
    <name type="scientific">Anguilla anguilla</name>
    <name type="common">European freshwater eel</name>
    <name type="synonym">Muraena anguilla</name>
    <dbReference type="NCBI Taxonomy" id="7936"/>
    <lineage>
        <taxon>Eukaryota</taxon>
        <taxon>Metazoa</taxon>
        <taxon>Chordata</taxon>
        <taxon>Craniata</taxon>
        <taxon>Vertebrata</taxon>
        <taxon>Euteleostomi</taxon>
        <taxon>Actinopterygii</taxon>
        <taxon>Neopterygii</taxon>
        <taxon>Teleostei</taxon>
        <taxon>Anguilliformes</taxon>
        <taxon>Anguillidae</taxon>
        <taxon>Anguilla</taxon>
    </lineage>
</organism>
<accession>A0A0E9P9I5</accession>
<dbReference type="EMBL" id="GBXM01107393">
    <property type="protein sequence ID" value="JAH01184.1"/>
    <property type="molecule type" value="Transcribed_RNA"/>
</dbReference>
<dbReference type="EMBL" id="GBXM01088656">
    <property type="protein sequence ID" value="JAH19921.1"/>
    <property type="molecule type" value="Transcribed_RNA"/>
</dbReference>
<reference evidence="1" key="1">
    <citation type="submission" date="2014-11" db="EMBL/GenBank/DDBJ databases">
        <authorList>
            <person name="Amaro Gonzalez C."/>
        </authorList>
    </citation>
    <scope>NUCLEOTIDE SEQUENCE</scope>
</reference>